<name>X7F237_9RHOB</name>
<dbReference type="RefSeq" id="WP_043774707.1">
    <property type="nucleotide sequence ID" value="NZ_JAME01000051.1"/>
</dbReference>
<dbReference type="OrthoDB" id="7875083at2"/>
<dbReference type="Proteomes" id="UP000023430">
    <property type="component" value="Unassembled WGS sequence"/>
</dbReference>
<protein>
    <submittedName>
        <fullName evidence="1">Uncharacterized protein</fullName>
    </submittedName>
</protein>
<reference evidence="1 2" key="1">
    <citation type="submission" date="2014-01" db="EMBL/GenBank/DDBJ databases">
        <title>Roseivivax isoporae LMG 25204 Genome Sequencing.</title>
        <authorList>
            <person name="Lai Q."/>
            <person name="Li G."/>
            <person name="Shao Z."/>
        </authorList>
    </citation>
    <scope>NUCLEOTIDE SEQUENCE [LARGE SCALE GENOMIC DNA]</scope>
    <source>
        <strain evidence="1 2">LMG 25204</strain>
    </source>
</reference>
<dbReference type="InterPro" id="IPR056114">
    <property type="entry name" value="DUF7697"/>
</dbReference>
<accession>X7F237</accession>
<proteinExistence type="predicted"/>
<dbReference type="Pfam" id="PF24752">
    <property type="entry name" value="DUF7697"/>
    <property type="match status" value="1"/>
</dbReference>
<dbReference type="AlphaFoldDB" id="X7F237"/>
<evidence type="ECO:0000313" key="2">
    <source>
        <dbReference type="Proteomes" id="UP000023430"/>
    </source>
</evidence>
<evidence type="ECO:0000313" key="1">
    <source>
        <dbReference type="EMBL" id="ETX26850.1"/>
    </source>
</evidence>
<dbReference type="STRING" id="1449351.RISW2_18820"/>
<gene>
    <name evidence="1" type="ORF">RISW2_18820</name>
</gene>
<dbReference type="EMBL" id="JAME01000051">
    <property type="protein sequence ID" value="ETX26850.1"/>
    <property type="molecule type" value="Genomic_DNA"/>
</dbReference>
<comment type="caution">
    <text evidence="1">The sequence shown here is derived from an EMBL/GenBank/DDBJ whole genome shotgun (WGS) entry which is preliminary data.</text>
</comment>
<keyword evidence="2" id="KW-1185">Reference proteome</keyword>
<organism evidence="1 2">
    <name type="scientific">Roseivivax isoporae LMG 25204</name>
    <dbReference type="NCBI Taxonomy" id="1449351"/>
    <lineage>
        <taxon>Bacteria</taxon>
        <taxon>Pseudomonadati</taxon>
        <taxon>Pseudomonadota</taxon>
        <taxon>Alphaproteobacteria</taxon>
        <taxon>Rhodobacterales</taxon>
        <taxon>Roseobacteraceae</taxon>
        <taxon>Roseivivax</taxon>
    </lineage>
</organism>
<sequence>MIIRQARSGISGFGGLDLPGCIALLARRGHDPDILALLLPAWEQGLLRAAELNRPRKDT</sequence>